<keyword evidence="3" id="KW-1185">Reference proteome</keyword>
<accession>A0ABS7YNP5</accession>
<dbReference type="PANTHER" id="PTHR43072">
    <property type="entry name" value="N-ACETYLTRANSFERASE"/>
    <property type="match status" value="1"/>
</dbReference>
<sequence>MVIRPVRSDDAAAITQIYNHYIANTEITFEEECVSQQVMQGRIDAVVSAKFPWLVVEEDKQVVGYAYAHLWRDRSAYRFSVEPSIYFAPTHTGLGYGKQVYSALLKLLQQMGIRNVIGVITYPNEASCKLHEALGFRQVGIFDQVGFKHDRWLSVANYQLMLPSA</sequence>
<organism evidence="2 3">
    <name type="scientific">Vibrio tritonius</name>
    <dbReference type="NCBI Taxonomy" id="1435069"/>
    <lineage>
        <taxon>Bacteria</taxon>
        <taxon>Pseudomonadati</taxon>
        <taxon>Pseudomonadota</taxon>
        <taxon>Gammaproteobacteria</taxon>
        <taxon>Vibrionales</taxon>
        <taxon>Vibrionaceae</taxon>
        <taxon>Vibrio</taxon>
    </lineage>
</organism>
<comment type="caution">
    <text evidence="2">The sequence shown here is derived from an EMBL/GenBank/DDBJ whole genome shotgun (WGS) entry which is preliminary data.</text>
</comment>
<protein>
    <submittedName>
        <fullName evidence="2">N-acetyltransferase family protein</fullName>
    </submittedName>
</protein>
<dbReference type="InterPro" id="IPR016181">
    <property type="entry name" value="Acyl_CoA_acyltransferase"/>
</dbReference>
<dbReference type="PANTHER" id="PTHR43072:SF8">
    <property type="entry name" value="ACYLTRANSFERASE FABY-RELATED"/>
    <property type="match status" value="1"/>
</dbReference>
<proteinExistence type="predicted"/>
<dbReference type="RefSeq" id="WP_225251049.1">
    <property type="nucleotide sequence ID" value="NZ_JAIWIU010000101.1"/>
</dbReference>
<gene>
    <name evidence="2" type="ORF">LDJ79_14335</name>
</gene>
<dbReference type="Gene3D" id="3.40.630.30">
    <property type="match status" value="1"/>
</dbReference>
<dbReference type="PROSITE" id="PS51186">
    <property type="entry name" value="GNAT"/>
    <property type="match status" value="1"/>
</dbReference>
<name>A0ABS7YNP5_9VIBR</name>
<feature type="domain" description="N-acetyltransferase" evidence="1">
    <location>
        <begin position="1"/>
        <end position="163"/>
    </location>
</feature>
<evidence type="ECO:0000313" key="3">
    <source>
        <dbReference type="Proteomes" id="UP001199044"/>
    </source>
</evidence>
<dbReference type="EMBL" id="JAIWIU010000101">
    <property type="protein sequence ID" value="MCA2017298.1"/>
    <property type="molecule type" value="Genomic_DNA"/>
</dbReference>
<evidence type="ECO:0000313" key="2">
    <source>
        <dbReference type="EMBL" id="MCA2017298.1"/>
    </source>
</evidence>
<dbReference type="SUPFAM" id="SSF55729">
    <property type="entry name" value="Acyl-CoA N-acyltransferases (Nat)"/>
    <property type="match status" value="1"/>
</dbReference>
<dbReference type="CDD" id="cd04301">
    <property type="entry name" value="NAT_SF"/>
    <property type="match status" value="1"/>
</dbReference>
<reference evidence="3" key="1">
    <citation type="submission" date="2023-07" db="EMBL/GenBank/DDBJ databases">
        <title>Molecular identification of indigenous halophilic bacteria isolated from red sea cost, biodegradation of synthetic dyes and assessment of degraded metabolite toxicity.</title>
        <authorList>
            <person name="Chaieb K."/>
            <person name="Altayb H.N."/>
        </authorList>
    </citation>
    <scope>NUCLEOTIDE SEQUENCE [LARGE SCALE GENOMIC DNA]</scope>
    <source>
        <strain evidence="3">K20</strain>
    </source>
</reference>
<dbReference type="InterPro" id="IPR000182">
    <property type="entry name" value="GNAT_dom"/>
</dbReference>
<dbReference type="Proteomes" id="UP001199044">
    <property type="component" value="Unassembled WGS sequence"/>
</dbReference>
<evidence type="ECO:0000259" key="1">
    <source>
        <dbReference type="PROSITE" id="PS51186"/>
    </source>
</evidence>
<dbReference type="Pfam" id="PF13420">
    <property type="entry name" value="Acetyltransf_4"/>
    <property type="match status" value="1"/>
</dbReference>